<dbReference type="PANTHER" id="PTHR33498:SF1">
    <property type="entry name" value="TRANSPOSASE FOR INSERTION SEQUENCE ELEMENT IS1557"/>
    <property type="match status" value="1"/>
</dbReference>
<accession>A0A9W7KNL8</accession>
<dbReference type="EMBL" id="QOKW01000039">
    <property type="protein sequence ID" value="KAA0676201.1"/>
    <property type="molecule type" value="Genomic_DNA"/>
</dbReference>
<dbReference type="AlphaFoldDB" id="A0A9W7KNL8"/>
<dbReference type="Proteomes" id="UP000480854">
    <property type="component" value="Unassembled WGS sequence"/>
</dbReference>
<evidence type="ECO:0000313" key="1">
    <source>
        <dbReference type="EMBL" id="KAA0676201.1"/>
    </source>
</evidence>
<organism evidence="1 2">
    <name type="scientific">Roseomonas genomospecies 6</name>
    <dbReference type="NCBI Taxonomy" id="214106"/>
    <lineage>
        <taxon>Bacteria</taxon>
        <taxon>Pseudomonadati</taxon>
        <taxon>Pseudomonadota</taxon>
        <taxon>Alphaproteobacteria</taxon>
        <taxon>Acetobacterales</taxon>
        <taxon>Roseomonadaceae</taxon>
        <taxon>Roseomonas</taxon>
    </lineage>
</organism>
<keyword evidence="2" id="KW-1185">Reference proteome</keyword>
<evidence type="ECO:0000313" key="2">
    <source>
        <dbReference type="Proteomes" id="UP000480854"/>
    </source>
</evidence>
<dbReference type="OrthoDB" id="46712at2"/>
<dbReference type="PANTHER" id="PTHR33498">
    <property type="entry name" value="TRANSPOSASE FOR INSERTION SEQUENCE ELEMENT IS1557"/>
    <property type="match status" value="1"/>
</dbReference>
<sequence>MVRDKQGGDLDGWLAAADDTALGGFAEGIKRDLAAVRAGLTLPWSTGPVEGQISKLKTTKRTMNGRGGFDLLRHRVLEAA</sequence>
<gene>
    <name evidence="1" type="ORF">DS843_28010</name>
</gene>
<dbReference type="InterPro" id="IPR047951">
    <property type="entry name" value="Transpos_ISL3"/>
</dbReference>
<comment type="caution">
    <text evidence="1">The sequence shown here is derived from an EMBL/GenBank/DDBJ whole genome shotgun (WGS) entry which is preliminary data.</text>
</comment>
<name>A0A9W7KNL8_9PROT</name>
<reference evidence="1 2" key="1">
    <citation type="submission" date="2018-07" db="EMBL/GenBank/DDBJ databases">
        <title>Genome sequence of Azospirillum sp. ATCC 49961.</title>
        <authorList>
            <person name="Sant'Anna F.H."/>
            <person name="Baldani J.I."/>
            <person name="Zilli J.E."/>
            <person name="Reis V.M."/>
            <person name="Hartmann A."/>
            <person name="Cruz L."/>
            <person name="de Souza E.M."/>
            <person name="de Oliveira Pedrosa F."/>
            <person name="Passaglia L.M.P."/>
        </authorList>
    </citation>
    <scope>NUCLEOTIDE SEQUENCE [LARGE SCALE GENOMIC DNA]</scope>
    <source>
        <strain evidence="1 2">ATCC 49961</strain>
    </source>
</reference>
<protein>
    <submittedName>
        <fullName evidence="1">Transposase</fullName>
    </submittedName>
</protein>
<proteinExistence type="predicted"/>